<keyword evidence="1" id="KW-0812">Transmembrane</keyword>
<dbReference type="HOGENOM" id="CLU_128173_2_0_5"/>
<organism evidence="3 4">
    <name type="scientific">Brevundimonas subvibrioides (strain ATCC 15264 / DSM 4735 / LMG 14903 / NBRC 16000 / CB 81)</name>
    <name type="common">Caulobacter subvibrioides</name>
    <dbReference type="NCBI Taxonomy" id="633149"/>
    <lineage>
        <taxon>Bacteria</taxon>
        <taxon>Pseudomonadati</taxon>
        <taxon>Pseudomonadota</taxon>
        <taxon>Alphaproteobacteria</taxon>
        <taxon>Caulobacterales</taxon>
        <taxon>Caulobacteraceae</taxon>
        <taxon>Brevundimonas</taxon>
    </lineage>
</organism>
<accession>D9QJW3</accession>
<keyword evidence="4" id="KW-1185">Reference proteome</keyword>
<sequence>MTGTGIFPGLCGARGPSPREGSAAVEFALVAPVFIALLMGVAVYGGWFWLANSAQSLATEAARAAIGGLDTPERVALASEFTAANTAGLGFDPKTVSTAVEATDTQINVTISVDIRTHPLMALRGFLPAPPVTITRTAVVRTGGF</sequence>
<name>D9QJW3_BRESC</name>
<evidence type="ECO:0000313" key="4">
    <source>
        <dbReference type="Proteomes" id="UP000002696"/>
    </source>
</evidence>
<evidence type="ECO:0000259" key="2">
    <source>
        <dbReference type="Pfam" id="PF07811"/>
    </source>
</evidence>
<evidence type="ECO:0000256" key="1">
    <source>
        <dbReference type="SAM" id="Phobius"/>
    </source>
</evidence>
<reference evidence="4" key="1">
    <citation type="journal article" date="2011" name="J. Bacteriol.">
        <title>Genome sequences of eight morphologically diverse alphaproteobacteria.</title>
        <authorList>
            <consortium name="US DOE Joint Genome Institute"/>
            <person name="Brown P.J."/>
            <person name="Kysela D.T."/>
            <person name="Buechlein A."/>
            <person name="Hemmerich C."/>
            <person name="Brun Y.V."/>
        </authorList>
    </citation>
    <scope>NUCLEOTIDE SEQUENCE [LARGE SCALE GENOMIC DNA]</scope>
    <source>
        <strain evidence="4">ATCC 15264 / DSM 4735 / LMG 14903 / NBRC 16000 / CB 81</strain>
    </source>
</reference>
<proteinExistence type="predicted"/>
<evidence type="ECO:0000313" key="3">
    <source>
        <dbReference type="EMBL" id="ADK99714.1"/>
    </source>
</evidence>
<dbReference type="InParanoid" id="D9QJW3"/>
<dbReference type="KEGG" id="bsb:Bresu_0400"/>
<keyword evidence="1" id="KW-1133">Transmembrane helix</keyword>
<dbReference type="STRING" id="633149.Bresu_0400"/>
<dbReference type="Proteomes" id="UP000002696">
    <property type="component" value="Chromosome"/>
</dbReference>
<dbReference type="eggNOG" id="COG4961">
    <property type="taxonomic scope" value="Bacteria"/>
</dbReference>
<dbReference type="RefSeq" id="WP_013267818.1">
    <property type="nucleotide sequence ID" value="NC_014375.1"/>
</dbReference>
<keyword evidence="1" id="KW-0472">Membrane</keyword>
<dbReference type="Pfam" id="PF07811">
    <property type="entry name" value="TadE"/>
    <property type="match status" value="1"/>
</dbReference>
<gene>
    <name evidence="3" type="ordered locus">Bresu_0400</name>
</gene>
<protein>
    <submittedName>
        <fullName evidence="3">TadE family protein</fullName>
    </submittedName>
</protein>
<feature type="domain" description="TadE-like" evidence="2">
    <location>
        <begin position="21"/>
        <end position="63"/>
    </location>
</feature>
<feature type="transmembrane region" description="Helical" evidence="1">
    <location>
        <begin position="27"/>
        <end position="50"/>
    </location>
</feature>
<dbReference type="InterPro" id="IPR012495">
    <property type="entry name" value="TadE-like_dom"/>
</dbReference>
<dbReference type="AlphaFoldDB" id="D9QJW3"/>
<dbReference type="EMBL" id="CP002102">
    <property type="protein sequence ID" value="ADK99714.1"/>
    <property type="molecule type" value="Genomic_DNA"/>
</dbReference>